<reference evidence="2" key="1">
    <citation type="submission" date="2018-02" db="EMBL/GenBank/DDBJ databases">
        <title>Rhizophora mucronata_Transcriptome.</title>
        <authorList>
            <person name="Meera S.P."/>
            <person name="Sreeshan A."/>
            <person name="Augustine A."/>
        </authorList>
    </citation>
    <scope>NUCLEOTIDE SEQUENCE</scope>
    <source>
        <tissue evidence="2">Leaf</tissue>
    </source>
</reference>
<sequence length="87" mass="9802">MGCTSASLRIVGRRDKRPATIPEVGVYVPLMRIPTRTDIQRALRGLVPQDLLNRMTCLRNQIVIVAEDTGLISYSFLVLICFYSSNF</sequence>
<dbReference type="AlphaFoldDB" id="A0A2P2IRG8"/>
<proteinExistence type="predicted"/>
<name>A0A2P2IRG8_RHIMU</name>
<keyword evidence="1" id="KW-0812">Transmembrane</keyword>
<dbReference type="EMBL" id="GGEC01003332">
    <property type="protein sequence ID" value="MBW83815.1"/>
    <property type="molecule type" value="Transcribed_RNA"/>
</dbReference>
<accession>A0A2P2IRG8</accession>
<evidence type="ECO:0000256" key="1">
    <source>
        <dbReference type="SAM" id="Phobius"/>
    </source>
</evidence>
<keyword evidence="1" id="KW-0472">Membrane</keyword>
<feature type="transmembrane region" description="Helical" evidence="1">
    <location>
        <begin position="62"/>
        <end position="85"/>
    </location>
</feature>
<keyword evidence="1" id="KW-1133">Transmembrane helix</keyword>
<protein>
    <submittedName>
        <fullName evidence="2">Uncharacterized protein</fullName>
    </submittedName>
</protein>
<evidence type="ECO:0000313" key="2">
    <source>
        <dbReference type="EMBL" id="MBW83815.1"/>
    </source>
</evidence>
<organism evidence="2">
    <name type="scientific">Rhizophora mucronata</name>
    <name type="common">Asiatic mangrove</name>
    <dbReference type="NCBI Taxonomy" id="61149"/>
    <lineage>
        <taxon>Eukaryota</taxon>
        <taxon>Viridiplantae</taxon>
        <taxon>Streptophyta</taxon>
        <taxon>Embryophyta</taxon>
        <taxon>Tracheophyta</taxon>
        <taxon>Spermatophyta</taxon>
        <taxon>Magnoliopsida</taxon>
        <taxon>eudicotyledons</taxon>
        <taxon>Gunneridae</taxon>
        <taxon>Pentapetalae</taxon>
        <taxon>rosids</taxon>
        <taxon>fabids</taxon>
        <taxon>Malpighiales</taxon>
        <taxon>Rhizophoraceae</taxon>
        <taxon>Rhizophora</taxon>
    </lineage>
</organism>